<accession>A0ABR2KZT2</accession>
<dbReference type="PANTHER" id="PTHR45661:SF3">
    <property type="entry name" value="IG-LIKE DOMAIN-CONTAINING PROTEIN"/>
    <property type="match status" value="1"/>
</dbReference>
<evidence type="ECO:0008006" key="3">
    <source>
        <dbReference type="Google" id="ProtNLM"/>
    </source>
</evidence>
<dbReference type="Pfam" id="PF13306">
    <property type="entry name" value="LRR_5"/>
    <property type="match status" value="1"/>
</dbReference>
<sequence>MIQFLVVVMISKQLKLRQILNSLQLVVIYFPESLNYLDRRWIYNLDKLNTITVSPENKYFISQDEKILIGKSCGYKGDFNIIQFASRQIDRVTIPKNIRIVGFSSFFCCKNLETVDFSQNSILIKISDRSFRDCKSLKSVKLPSSVQIIGFECFMGCSSLSSITFGENSQLATIGSNAFFGCAFTSFEIQENVALLDADVFSFCKKLSKIIFPQKSQMTKLPGNAFLNENFSSIIIPKYINKIGFCGLGQCNNLLTVEFLGDEMNLGCNFFRDSEKLIIVSFPNAEKVNFGATPFINGSRNASIFIKAKAKLEIETRKKRPYYY</sequence>
<dbReference type="Gene3D" id="3.80.10.10">
    <property type="entry name" value="Ribonuclease Inhibitor"/>
    <property type="match status" value="2"/>
</dbReference>
<evidence type="ECO:0000313" key="2">
    <source>
        <dbReference type="Proteomes" id="UP001470230"/>
    </source>
</evidence>
<comment type="caution">
    <text evidence="1">The sequence shown here is derived from an EMBL/GenBank/DDBJ whole genome shotgun (WGS) entry which is preliminary data.</text>
</comment>
<dbReference type="InterPro" id="IPR026906">
    <property type="entry name" value="LRR_5"/>
</dbReference>
<name>A0ABR2KZT2_9EUKA</name>
<protein>
    <recommendedName>
        <fullName evidence="3">Surface antigen BspA-like</fullName>
    </recommendedName>
</protein>
<organism evidence="1 2">
    <name type="scientific">Tritrichomonas musculus</name>
    <dbReference type="NCBI Taxonomy" id="1915356"/>
    <lineage>
        <taxon>Eukaryota</taxon>
        <taxon>Metamonada</taxon>
        <taxon>Parabasalia</taxon>
        <taxon>Tritrichomonadida</taxon>
        <taxon>Tritrichomonadidae</taxon>
        <taxon>Tritrichomonas</taxon>
    </lineage>
</organism>
<dbReference type="Proteomes" id="UP001470230">
    <property type="component" value="Unassembled WGS sequence"/>
</dbReference>
<proteinExistence type="predicted"/>
<evidence type="ECO:0000313" key="1">
    <source>
        <dbReference type="EMBL" id="KAK8896640.1"/>
    </source>
</evidence>
<dbReference type="PANTHER" id="PTHR45661">
    <property type="entry name" value="SURFACE ANTIGEN"/>
    <property type="match status" value="1"/>
</dbReference>
<dbReference type="InterPro" id="IPR053139">
    <property type="entry name" value="Surface_bspA-like"/>
</dbReference>
<keyword evidence="2" id="KW-1185">Reference proteome</keyword>
<dbReference type="EMBL" id="JAPFFF010000002">
    <property type="protein sequence ID" value="KAK8896640.1"/>
    <property type="molecule type" value="Genomic_DNA"/>
</dbReference>
<gene>
    <name evidence="1" type="ORF">M9Y10_014552</name>
</gene>
<dbReference type="InterPro" id="IPR032675">
    <property type="entry name" value="LRR_dom_sf"/>
</dbReference>
<reference evidence="1 2" key="1">
    <citation type="submission" date="2024-04" db="EMBL/GenBank/DDBJ databases">
        <title>Tritrichomonas musculus Genome.</title>
        <authorList>
            <person name="Alves-Ferreira E."/>
            <person name="Grigg M."/>
            <person name="Lorenzi H."/>
            <person name="Galac M."/>
        </authorList>
    </citation>
    <scope>NUCLEOTIDE SEQUENCE [LARGE SCALE GENOMIC DNA]</scope>
    <source>
        <strain evidence="1 2">EAF2021</strain>
    </source>
</reference>
<dbReference type="SUPFAM" id="SSF52058">
    <property type="entry name" value="L domain-like"/>
    <property type="match status" value="1"/>
</dbReference>